<dbReference type="Proteomes" id="UP000030671">
    <property type="component" value="Unassembled WGS sequence"/>
</dbReference>
<evidence type="ECO:0000256" key="3">
    <source>
        <dbReference type="SAM" id="Coils"/>
    </source>
</evidence>
<evidence type="ECO:0000313" key="5">
    <source>
        <dbReference type="EMBL" id="ETW86807.1"/>
    </source>
</evidence>
<keyword evidence="2 3" id="KW-0175">Coiled coil</keyword>
<evidence type="ECO:0000256" key="4">
    <source>
        <dbReference type="SAM" id="MobiDB-lite"/>
    </source>
</evidence>
<dbReference type="InParanoid" id="W4KLX7"/>
<dbReference type="Pfam" id="PF05769">
    <property type="entry name" value="SIKE"/>
    <property type="match status" value="1"/>
</dbReference>
<feature type="coiled-coil region" evidence="3">
    <location>
        <begin position="80"/>
        <end position="107"/>
    </location>
</feature>
<dbReference type="EMBL" id="KI925454">
    <property type="protein sequence ID" value="ETW86807.1"/>
    <property type="molecule type" value="Genomic_DNA"/>
</dbReference>
<dbReference type="HOGENOM" id="CLU_052711_1_1_1"/>
<proteinExistence type="inferred from homology"/>
<keyword evidence="6" id="KW-1185">Reference proteome</keyword>
<feature type="non-terminal residue" evidence="5">
    <location>
        <position position="239"/>
    </location>
</feature>
<feature type="compositionally biased region" description="Acidic residues" evidence="4">
    <location>
        <begin position="187"/>
        <end position="196"/>
    </location>
</feature>
<sequence length="239" mass="26988">MYGDADNDYIRACHVLDEISDRLLANHKQASALLAQARGLKAESADLHSTFNLRRFNVDLSKETIESELERTNARTIIENHTLTQENRQLSMLLKEYEQTMETVMSKYRSHALAAQQHELTLTRHYDALLAHESHFVIDPNLGPSIRRLERGLRALQLSIAGKDPAHFHLDSAASPAPATEPRAEPSDEDEGDEPFDWTIARELEIARLDAENTRLRAVLGINREALEALGVPDDEDYV</sequence>
<dbReference type="PANTHER" id="PTHR39472">
    <property type="entry name" value="EXPRESSED PROTEIN"/>
    <property type="match status" value="1"/>
</dbReference>
<comment type="similarity">
    <text evidence="1">Belongs to the SIKE family.</text>
</comment>
<dbReference type="OrthoDB" id="21214at2759"/>
<reference evidence="5 6" key="1">
    <citation type="journal article" date="2012" name="New Phytol.">
        <title>Insight into trade-off between wood decay and parasitism from the genome of a fungal forest pathogen.</title>
        <authorList>
            <person name="Olson A."/>
            <person name="Aerts A."/>
            <person name="Asiegbu F."/>
            <person name="Belbahri L."/>
            <person name="Bouzid O."/>
            <person name="Broberg A."/>
            <person name="Canback B."/>
            <person name="Coutinho P.M."/>
            <person name="Cullen D."/>
            <person name="Dalman K."/>
            <person name="Deflorio G."/>
            <person name="van Diepen L.T."/>
            <person name="Dunand C."/>
            <person name="Duplessis S."/>
            <person name="Durling M."/>
            <person name="Gonthier P."/>
            <person name="Grimwood J."/>
            <person name="Fossdal C.G."/>
            <person name="Hansson D."/>
            <person name="Henrissat B."/>
            <person name="Hietala A."/>
            <person name="Himmelstrand K."/>
            <person name="Hoffmeister D."/>
            <person name="Hogberg N."/>
            <person name="James T.Y."/>
            <person name="Karlsson M."/>
            <person name="Kohler A."/>
            <person name="Kues U."/>
            <person name="Lee Y.H."/>
            <person name="Lin Y.C."/>
            <person name="Lind M."/>
            <person name="Lindquist E."/>
            <person name="Lombard V."/>
            <person name="Lucas S."/>
            <person name="Lunden K."/>
            <person name="Morin E."/>
            <person name="Murat C."/>
            <person name="Park J."/>
            <person name="Raffaello T."/>
            <person name="Rouze P."/>
            <person name="Salamov A."/>
            <person name="Schmutz J."/>
            <person name="Solheim H."/>
            <person name="Stahlberg J."/>
            <person name="Velez H."/>
            <person name="de Vries R.P."/>
            <person name="Wiebenga A."/>
            <person name="Woodward S."/>
            <person name="Yakovlev I."/>
            <person name="Garbelotto M."/>
            <person name="Martin F."/>
            <person name="Grigoriev I.V."/>
            <person name="Stenlid J."/>
        </authorList>
    </citation>
    <scope>NUCLEOTIDE SEQUENCE [LARGE SCALE GENOMIC DNA]</scope>
    <source>
        <strain evidence="5 6">TC 32-1</strain>
    </source>
</reference>
<dbReference type="AlphaFoldDB" id="W4KLX7"/>
<dbReference type="eggNOG" id="ENOG502S1AV">
    <property type="taxonomic scope" value="Eukaryota"/>
</dbReference>
<dbReference type="STRING" id="747525.W4KLX7"/>
<dbReference type="PANTHER" id="PTHR39472:SF1">
    <property type="entry name" value="EXPRESSED PROTEIN"/>
    <property type="match status" value="1"/>
</dbReference>
<dbReference type="GeneID" id="20669389"/>
<feature type="region of interest" description="Disordered" evidence="4">
    <location>
        <begin position="170"/>
        <end position="197"/>
    </location>
</feature>
<organism evidence="5 6">
    <name type="scientific">Heterobasidion irregulare (strain TC 32-1)</name>
    <dbReference type="NCBI Taxonomy" id="747525"/>
    <lineage>
        <taxon>Eukaryota</taxon>
        <taxon>Fungi</taxon>
        <taxon>Dikarya</taxon>
        <taxon>Basidiomycota</taxon>
        <taxon>Agaricomycotina</taxon>
        <taxon>Agaricomycetes</taxon>
        <taxon>Russulales</taxon>
        <taxon>Bondarzewiaceae</taxon>
        <taxon>Heterobasidion</taxon>
        <taxon>Heterobasidion annosum species complex</taxon>
    </lineage>
</organism>
<accession>W4KLX7</accession>
<name>W4KLX7_HETIT</name>
<evidence type="ECO:0000256" key="1">
    <source>
        <dbReference type="ARBA" id="ARBA00005537"/>
    </source>
</evidence>
<dbReference type="RefSeq" id="XP_009540791.1">
    <property type="nucleotide sequence ID" value="XM_009542496.1"/>
</dbReference>
<evidence type="ECO:0000313" key="6">
    <source>
        <dbReference type="Proteomes" id="UP000030671"/>
    </source>
</evidence>
<dbReference type="KEGG" id="hir:HETIRDRAFT_306225"/>
<protein>
    <submittedName>
        <fullName evidence="5">Uncharacterized protein</fullName>
    </submittedName>
</protein>
<dbReference type="InterPro" id="IPR008555">
    <property type="entry name" value="SIKE"/>
</dbReference>
<gene>
    <name evidence="5" type="ORF">HETIRDRAFT_306225</name>
</gene>
<evidence type="ECO:0000256" key="2">
    <source>
        <dbReference type="ARBA" id="ARBA00023054"/>
    </source>
</evidence>